<proteinExistence type="predicted"/>
<dbReference type="Proteomes" id="UP001303473">
    <property type="component" value="Unassembled WGS sequence"/>
</dbReference>
<evidence type="ECO:0000313" key="2">
    <source>
        <dbReference type="Proteomes" id="UP001303473"/>
    </source>
</evidence>
<keyword evidence="2" id="KW-1185">Reference proteome</keyword>
<comment type="caution">
    <text evidence="1">The sequence shown here is derived from an EMBL/GenBank/DDBJ whole genome shotgun (WGS) entry which is preliminary data.</text>
</comment>
<name>A0AAN6S0W1_9PEZI</name>
<sequence>MVIRTGPVLCWPWTLPELQALMKLVLADVPKSQTMANLVPAAARRYLVSSVSGIGNKRPERCGWRERRHS</sequence>
<protein>
    <submittedName>
        <fullName evidence="1">Uncharacterized protein</fullName>
    </submittedName>
</protein>
<dbReference type="AlphaFoldDB" id="A0AAN6S0W1"/>
<accession>A0AAN6S0W1</accession>
<organism evidence="1 2">
    <name type="scientific">Diplogelasinospora grovesii</name>
    <dbReference type="NCBI Taxonomy" id="303347"/>
    <lineage>
        <taxon>Eukaryota</taxon>
        <taxon>Fungi</taxon>
        <taxon>Dikarya</taxon>
        <taxon>Ascomycota</taxon>
        <taxon>Pezizomycotina</taxon>
        <taxon>Sordariomycetes</taxon>
        <taxon>Sordariomycetidae</taxon>
        <taxon>Sordariales</taxon>
        <taxon>Diplogelasinosporaceae</taxon>
        <taxon>Diplogelasinospora</taxon>
    </lineage>
</organism>
<reference evidence="2" key="1">
    <citation type="journal article" date="2023" name="Mol. Phylogenet. Evol.">
        <title>Genome-scale phylogeny and comparative genomics of the fungal order Sordariales.</title>
        <authorList>
            <person name="Hensen N."/>
            <person name="Bonometti L."/>
            <person name="Westerberg I."/>
            <person name="Brannstrom I.O."/>
            <person name="Guillou S."/>
            <person name="Cros-Aarteil S."/>
            <person name="Calhoun S."/>
            <person name="Haridas S."/>
            <person name="Kuo A."/>
            <person name="Mondo S."/>
            <person name="Pangilinan J."/>
            <person name="Riley R."/>
            <person name="LaButti K."/>
            <person name="Andreopoulos B."/>
            <person name="Lipzen A."/>
            <person name="Chen C."/>
            <person name="Yan M."/>
            <person name="Daum C."/>
            <person name="Ng V."/>
            <person name="Clum A."/>
            <person name="Steindorff A."/>
            <person name="Ohm R.A."/>
            <person name="Martin F."/>
            <person name="Silar P."/>
            <person name="Natvig D.O."/>
            <person name="Lalanne C."/>
            <person name="Gautier V."/>
            <person name="Ament-Velasquez S.L."/>
            <person name="Kruys A."/>
            <person name="Hutchinson M.I."/>
            <person name="Powell A.J."/>
            <person name="Barry K."/>
            <person name="Miller A.N."/>
            <person name="Grigoriev I.V."/>
            <person name="Debuchy R."/>
            <person name="Gladieux P."/>
            <person name="Hiltunen Thoren M."/>
            <person name="Johannesson H."/>
        </authorList>
    </citation>
    <scope>NUCLEOTIDE SEQUENCE [LARGE SCALE GENOMIC DNA]</scope>
    <source>
        <strain evidence="2">CBS 340.73</strain>
    </source>
</reference>
<dbReference type="EMBL" id="MU853863">
    <property type="protein sequence ID" value="KAK3937112.1"/>
    <property type="molecule type" value="Genomic_DNA"/>
</dbReference>
<gene>
    <name evidence="1" type="ORF">QBC46DRAFT_393509</name>
</gene>
<evidence type="ECO:0000313" key="1">
    <source>
        <dbReference type="EMBL" id="KAK3937112.1"/>
    </source>
</evidence>